<dbReference type="OrthoDB" id="437236at2759"/>
<name>A0A812U602_9DINO</name>
<evidence type="ECO:0000313" key="2">
    <source>
        <dbReference type="Proteomes" id="UP000604046"/>
    </source>
</evidence>
<organism evidence="1 2">
    <name type="scientific">Symbiodinium natans</name>
    <dbReference type="NCBI Taxonomy" id="878477"/>
    <lineage>
        <taxon>Eukaryota</taxon>
        <taxon>Sar</taxon>
        <taxon>Alveolata</taxon>
        <taxon>Dinophyceae</taxon>
        <taxon>Suessiales</taxon>
        <taxon>Symbiodiniaceae</taxon>
        <taxon>Symbiodinium</taxon>
    </lineage>
</organism>
<sequence length="928" mass="101559">MSRLDEAGLALEDASLLHDAIKIFAPRVPVPDGSVMYGMIFNHLGTPGDDENHYGAGEESAEIVIQDTVIHDLTIKLSEVTAILNSDGKFSQGPVRDLFRVLEVVSNRLTTLDGVAFHHSSNQYHDDCVNSYDVEDHGYLYRLRTEVAYVGDVVHDAYLAMWQLANSYYEAQIYASGCGNFGSNATLPWAYDVGRCTQGVPQNPHLNGRDTVLLQKKYFGGLHLSEGLYKWATTSGASLGDLFVSRQVSEDRYSSRHSLVCDVDTMFHAMQGAIGVRLEEVRHVYMKNVNVRNISSLGDQHGPTCMARWRLLSNKEDIIPERSVADEGGGANARGLHVKISQQVELNDVSISHIDSDEGFAIGIDIAPDENDRSDYRDQRAVSFDDVRVEALTAGRKSMVARLGDDQFNMKEFKTGQPVDNGNWFRPPKLVIKQEIILPTALPVADPAASLALLKSNTSYNTDEKARGFLLDGAAQLGNKYGVRFPDGYQDWPVDQLLFVPLEPDSFVAFGSLGDTEYTATAVCVGTTCSKPPAGAVILDFFYVFFTGPSGITLNGTFGGNAGKFAPPGTAIVSQGLYVHRGLGIIDGLNPNAEDVESIYYADCPFSNINYPNYPNYPNPNPSGGSGSATVSYINCVVDNPILGRGRATGTTITNNSGESTTFVVQNAVFFDDEWPDAATSSGRITPLVSQPTFHREFQTDIVVFADGVLPVSRSRSGADILPYLFAHHYTHEAGIKFLRRWTSFKLDSEIRALRRNFLVALRDTFGIGLVQPDDWNDTPLHAQIDLGRGNTVVPYEVNHLSNQRALLKVLPDNNVEQLGLDSRLHEGGFRLLVGNSGIDTSAQHLPFGSLILQGVYVIENGSTGNIEISFRSKFPMITDPWSTVTAVQELHNPALGDGEARIMIAEPSPTPMGQKINIRGNFGFRGP</sequence>
<accession>A0A812U602</accession>
<dbReference type="EMBL" id="CAJNDS010002636">
    <property type="protein sequence ID" value="CAE7553107.1"/>
    <property type="molecule type" value="Genomic_DNA"/>
</dbReference>
<proteinExistence type="predicted"/>
<comment type="caution">
    <text evidence="1">The sequence shown here is derived from an EMBL/GenBank/DDBJ whole genome shotgun (WGS) entry which is preliminary data.</text>
</comment>
<evidence type="ECO:0000313" key="1">
    <source>
        <dbReference type="EMBL" id="CAE7553107.1"/>
    </source>
</evidence>
<gene>
    <name evidence="1" type="primary">icd</name>
    <name evidence="1" type="ORF">SNAT2548_LOCUS31064</name>
</gene>
<keyword evidence="2" id="KW-1185">Reference proteome</keyword>
<reference evidence="1" key="1">
    <citation type="submission" date="2021-02" db="EMBL/GenBank/DDBJ databases">
        <authorList>
            <person name="Dougan E. K."/>
            <person name="Rhodes N."/>
            <person name="Thang M."/>
            <person name="Chan C."/>
        </authorList>
    </citation>
    <scope>NUCLEOTIDE SEQUENCE</scope>
</reference>
<dbReference type="Proteomes" id="UP000604046">
    <property type="component" value="Unassembled WGS sequence"/>
</dbReference>
<dbReference type="AlphaFoldDB" id="A0A812U602"/>
<protein>
    <submittedName>
        <fullName evidence="1">Icd protein</fullName>
    </submittedName>
</protein>